<dbReference type="EMBL" id="BQKC01000002">
    <property type="protein sequence ID" value="GJM56274.1"/>
    <property type="molecule type" value="Genomic_DNA"/>
</dbReference>
<comment type="caution">
    <text evidence="1">The sequence shown here is derived from an EMBL/GenBank/DDBJ whole genome shotgun (WGS) entry which is preliminary data.</text>
</comment>
<dbReference type="AlphaFoldDB" id="A0AAV5B7N5"/>
<evidence type="ECO:0000313" key="2">
    <source>
        <dbReference type="Proteomes" id="UP001055025"/>
    </source>
</evidence>
<proteinExistence type="predicted"/>
<dbReference type="SUPFAM" id="SSF102405">
    <property type="entry name" value="MCP/YpsA-like"/>
    <property type="match status" value="1"/>
</dbReference>
<accession>A0AAV5B7N5</accession>
<organism evidence="1 2">
    <name type="scientific">Granulimonas faecalis</name>
    <dbReference type="NCBI Taxonomy" id="2894155"/>
    <lineage>
        <taxon>Bacteria</taxon>
        <taxon>Bacillati</taxon>
        <taxon>Actinomycetota</taxon>
        <taxon>Coriobacteriia</taxon>
        <taxon>Coriobacteriales</taxon>
        <taxon>Kribbibacteriaceae</taxon>
        <taxon>Granulimonas</taxon>
    </lineage>
</organism>
<name>A0AAV5B7N5_9ACTN</name>
<sequence length="184" mass="20152">MTHLDIEDLTARSSTLRPRTVCFTGPRPKRLCGYDHGSYRGAVAGLVEVVESLYRDGFRRFLTGGAQGFDQLAFWAVHKAKGRSGRSDICNAVAVPFPGQESRWAERGCFGQGEYRTMLAMADRVFYIGGADDRRGTAMHRRNRAMVNASALCIALYSGGPAFRDARTGDTEATMRYAEAAGSP</sequence>
<dbReference type="InterPro" id="IPR010697">
    <property type="entry name" value="YspA"/>
</dbReference>
<gene>
    <name evidence="1" type="ORF">ATOP_19290</name>
</gene>
<dbReference type="Gene3D" id="3.40.50.450">
    <property type="match status" value="1"/>
</dbReference>
<dbReference type="PANTHER" id="PTHR38440">
    <property type="entry name" value="UPF0398 PROTEIN YPSA"/>
    <property type="match status" value="1"/>
</dbReference>
<reference evidence="1" key="1">
    <citation type="journal article" date="2022" name="Int. J. Syst. Evol. Microbiol.">
        <title>Granulimonas faecalis gen. nov., sp. nov., and Leptogranulimonas caecicola gen. nov., sp. nov., novel lactate-producing Atopobiaceae bacteria isolated from mouse intestines, and an emended description of the family Atopobiaceae.</title>
        <authorList>
            <person name="Morinaga K."/>
            <person name="Kusada H."/>
            <person name="Sakamoto S."/>
            <person name="Murakami T."/>
            <person name="Toyoda A."/>
            <person name="Mori H."/>
            <person name="Meng X.Y."/>
            <person name="Takashino M."/>
            <person name="Murotomi K."/>
            <person name="Tamaki H."/>
        </authorList>
    </citation>
    <scope>NUCLEOTIDE SEQUENCE</scope>
    <source>
        <strain evidence="1">OPF53</strain>
    </source>
</reference>
<evidence type="ECO:0000313" key="1">
    <source>
        <dbReference type="EMBL" id="GJM56274.1"/>
    </source>
</evidence>
<dbReference type="Proteomes" id="UP001055025">
    <property type="component" value="Unassembled WGS sequence"/>
</dbReference>
<dbReference type="PANTHER" id="PTHR38440:SF1">
    <property type="entry name" value="UPF0398 PROTEIN SPR0331"/>
    <property type="match status" value="1"/>
</dbReference>
<dbReference type="Pfam" id="PF06908">
    <property type="entry name" value="YpsA"/>
    <property type="match status" value="1"/>
</dbReference>
<evidence type="ECO:0008006" key="3">
    <source>
        <dbReference type="Google" id="ProtNLM"/>
    </source>
</evidence>
<protein>
    <recommendedName>
        <fullName evidence="3">DUF1273 domain-containing protein</fullName>
    </recommendedName>
</protein>
<dbReference type="RefSeq" id="WP_265591130.1">
    <property type="nucleotide sequence ID" value="NZ_BQKC01000002.1"/>
</dbReference>
<keyword evidence="2" id="KW-1185">Reference proteome</keyword>